<evidence type="ECO:0000313" key="6">
    <source>
        <dbReference type="Proteomes" id="UP001071777"/>
    </source>
</evidence>
<keyword evidence="2" id="KW-0408">Iron</keyword>
<dbReference type="InterPro" id="IPR036249">
    <property type="entry name" value="Thioredoxin-like_sf"/>
</dbReference>
<dbReference type="PROSITE" id="PS51354">
    <property type="entry name" value="GLUTAREDOXIN_2"/>
    <property type="match status" value="1"/>
</dbReference>
<dbReference type="Gene3D" id="3.40.30.10">
    <property type="entry name" value="Glutaredoxin"/>
    <property type="match status" value="1"/>
</dbReference>
<dbReference type="PANTHER" id="PTHR10293:SF73">
    <property type="entry name" value="GLUTAREDOXIN-3"/>
    <property type="match status" value="1"/>
</dbReference>
<keyword evidence="6" id="KW-1185">Reference proteome</keyword>
<dbReference type="InterPro" id="IPR033658">
    <property type="entry name" value="GRX_PICOT-like"/>
</dbReference>
<dbReference type="SUPFAM" id="SSF52833">
    <property type="entry name" value="Thioredoxin-like"/>
    <property type="match status" value="1"/>
</dbReference>
<sequence length="221" mass="25012">MSFTLNSFVGITDLVLGNPLSGIFMLSGREEIDAGFVELEKALRESFSGVRFGTISPTGINEISAIRQFNIRELPSMLLFTCRSLTPFKVISGYNPSEVYSALEELTKIQDLTVPTRNEKFKILTNFKSLMVFMKGIKEEPYCRFSKGLVALFDSIHVKNYGHYNIFENEETRQGLKEYHNWPTFPQVCINGEFVGGLDVLNEMHSNGELVNEIPKDSFQA</sequence>
<dbReference type="CDD" id="cd03028">
    <property type="entry name" value="GRX_PICOT_like"/>
    <property type="match status" value="1"/>
</dbReference>
<proteinExistence type="predicted"/>
<dbReference type="EMBL" id="JAPCXB010000079">
    <property type="protein sequence ID" value="KAJ1609649.1"/>
    <property type="molecule type" value="Genomic_DNA"/>
</dbReference>
<evidence type="ECO:0000256" key="1">
    <source>
        <dbReference type="ARBA" id="ARBA00022723"/>
    </source>
</evidence>
<dbReference type="PANTHER" id="PTHR10293">
    <property type="entry name" value="GLUTAREDOXIN FAMILY MEMBER"/>
    <property type="match status" value="1"/>
</dbReference>
<protein>
    <submittedName>
        <fullName evidence="5">Glutaredoxin-like protein</fullName>
    </submittedName>
</protein>
<comment type="caution">
    <text evidence="5">The sequence shown here is derived from an EMBL/GenBank/DDBJ whole genome shotgun (WGS) entry which is preliminary data.</text>
</comment>
<accession>A0ABQ8P6W4</accession>
<organism evidence="5 6">
    <name type="scientific">Cryptosporidium canis</name>
    <dbReference type="NCBI Taxonomy" id="195482"/>
    <lineage>
        <taxon>Eukaryota</taxon>
        <taxon>Sar</taxon>
        <taxon>Alveolata</taxon>
        <taxon>Apicomplexa</taxon>
        <taxon>Conoidasida</taxon>
        <taxon>Coccidia</taxon>
        <taxon>Eucoccidiorida</taxon>
        <taxon>Eimeriorina</taxon>
        <taxon>Cryptosporidiidae</taxon>
        <taxon>Cryptosporidium</taxon>
    </lineage>
</organism>
<keyword evidence="3" id="KW-0411">Iron-sulfur</keyword>
<feature type="domain" description="Glutaredoxin" evidence="4">
    <location>
        <begin position="131"/>
        <end position="195"/>
    </location>
</feature>
<dbReference type="Proteomes" id="UP001071777">
    <property type="component" value="Unassembled WGS sequence"/>
</dbReference>
<reference evidence="5" key="1">
    <citation type="submission" date="2022-10" db="EMBL/GenBank/DDBJ databases">
        <title>Adaptive evolution leads to modifications in subtelomeric GC content in a zoonotic Cryptosporidium species.</title>
        <authorList>
            <person name="Li J."/>
            <person name="Feng Y."/>
            <person name="Xiao L."/>
        </authorList>
    </citation>
    <scope>NUCLEOTIDE SEQUENCE</scope>
    <source>
        <strain evidence="5">25894</strain>
    </source>
</reference>
<dbReference type="Pfam" id="PF00462">
    <property type="entry name" value="Glutaredoxin"/>
    <property type="match status" value="1"/>
</dbReference>
<dbReference type="InterPro" id="IPR004480">
    <property type="entry name" value="Monothiol_GRX-rel"/>
</dbReference>
<evidence type="ECO:0000313" key="5">
    <source>
        <dbReference type="EMBL" id="KAJ1609649.1"/>
    </source>
</evidence>
<keyword evidence="1" id="KW-0479">Metal-binding</keyword>
<gene>
    <name evidence="5" type="ORF">OJ252_2136</name>
</gene>
<dbReference type="InterPro" id="IPR002109">
    <property type="entry name" value="Glutaredoxin"/>
</dbReference>
<evidence type="ECO:0000256" key="3">
    <source>
        <dbReference type="ARBA" id="ARBA00023014"/>
    </source>
</evidence>
<evidence type="ECO:0000259" key="4">
    <source>
        <dbReference type="Pfam" id="PF00462"/>
    </source>
</evidence>
<evidence type="ECO:0000256" key="2">
    <source>
        <dbReference type="ARBA" id="ARBA00023004"/>
    </source>
</evidence>
<name>A0ABQ8P6W4_9CRYT</name>